<evidence type="ECO:0000256" key="1">
    <source>
        <dbReference type="SAM" id="MobiDB-lite"/>
    </source>
</evidence>
<reference evidence="2" key="1">
    <citation type="journal article" date="2014" name="Int. J. Syst. Evol. Microbiol.">
        <title>Complete genome sequence of Corynebacterium casei LMG S-19264T (=DSM 44701T), isolated from a smear-ripened cheese.</title>
        <authorList>
            <consortium name="US DOE Joint Genome Institute (JGI-PGF)"/>
            <person name="Walter F."/>
            <person name="Albersmeier A."/>
            <person name="Kalinowski J."/>
            <person name="Ruckert C."/>
        </authorList>
    </citation>
    <scope>NUCLEOTIDE SEQUENCE</scope>
    <source>
        <strain evidence="2">JCM 19596</strain>
    </source>
</reference>
<feature type="region of interest" description="Disordered" evidence="1">
    <location>
        <begin position="510"/>
        <end position="585"/>
    </location>
</feature>
<protein>
    <submittedName>
        <fullName evidence="2">Uncharacterized protein</fullName>
    </submittedName>
</protein>
<proteinExistence type="predicted"/>
<organism evidence="2 3">
    <name type="scientific">Halocalculus aciditolerans</name>
    <dbReference type="NCBI Taxonomy" id="1383812"/>
    <lineage>
        <taxon>Archaea</taxon>
        <taxon>Methanobacteriati</taxon>
        <taxon>Methanobacteriota</taxon>
        <taxon>Stenosarchaea group</taxon>
        <taxon>Halobacteria</taxon>
        <taxon>Halobacteriales</taxon>
        <taxon>Halobacteriaceae</taxon>
        <taxon>Halocalculus</taxon>
    </lineage>
</organism>
<dbReference type="RefSeq" id="WP_188979334.1">
    <property type="nucleotide sequence ID" value="NZ_BMPG01000003.1"/>
</dbReference>
<accession>A0A830F8S2</accession>
<evidence type="ECO:0000313" key="3">
    <source>
        <dbReference type="Proteomes" id="UP000607197"/>
    </source>
</evidence>
<dbReference type="OrthoDB" id="269918at2157"/>
<keyword evidence="3" id="KW-1185">Reference proteome</keyword>
<comment type="caution">
    <text evidence="2">The sequence shown here is derived from an EMBL/GenBank/DDBJ whole genome shotgun (WGS) entry which is preliminary data.</text>
</comment>
<dbReference type="Proteomes" id="UP000607197">
    <property type="component" value="Unassembled WGS sequence"/>
</dbReference>
<dbReference type="AlphaFoldDB" id="A0A830F8S2"/>
<reference evidence="2" key="2">
    <citation type="submission" date="2020-09" db="EMBL/GenBank/DDBJ databases">
        <authorList>
            <person name="Sun Q."/>
            <person name="Ohkuma M."/>
        </authorList>
    </citation>
    <scope>NUCLEOTIDE SEQUENCE</scope>
    <source>
        <strain evidence="2">JCM 19596</strain>
    </source>
</reference>
<evidence type="ECO:0000313" key="2">
    <source>
        <dbReference type="EMBL" id="GGL65790.1"/>
    </source>
</evidence>
<dbReference type="EMBL" id="BMPG01000003">
    <property type="protein sequence ID" value="GGL65790.1"/>
    <property type="molecule type" value="Genomic_DNA"/>
</dbReference>
<gene>
    <name evidence="2" type="ORF">GCM10009039_24620</name>
</gene>
<name>A0A830F8S2_9EURY</name>
<sequence length="585" mass="63372">MSQRFRFPHAVAADRTATVTRVAGSHEFEGRDQHRRYQVALDAPGVLTVAHTTPGVRVDRLDDARLALIVPDGVGFATVRFCVDDTYSRLVLPDPTVGAACTDAAGGDETAANVVIDAVHAASALPSVVGPFLGVDDTLSLLDTLTSANETASDDVHAHRFDLVRAAILAPNGLALPDAAAVERLVAGLDDIDAIGDLTLLDALGDFVAGHPTPERALDTVTDLGFDRDALETRDDAWFHAVILANAVRVGGEASHAEQRQVAGPDGGLDAARDRAVDRASDAPDYERVKDAAANADYWDRGAAWRRVLPAAVARSRHEFGYVLANALYWTGEVARTDARVEELLHEAAAVVAADIGLDWIEGHARYERERVAGHRHRSARNHDRAIAHFRAAEALTERYDFLDAWDPIYSRVVVRSNAHSRAGDHAAAVDTLDAGLDDIDALDPPAHRRETITNHLRGQRRERLAILARDDDPDERRAHLDAARDHYAAIEFDRSVDRIDRKLAALDDEADDADAADERRDSRARPQPVAPPREDYGPALSDIPDLHDSLTATDPTAVGSADPGVIDDPSPHGSPRSPTDDDWY</sequence>